<dbReference type="PROSITE" id="PS51257">
    <property type="entry name" value="PROKAR_LIPOPROTEIN"/>
    <property type="match status" value="1"/>
</dbReference>
<accession>A0A1M7PVZ6</accession>
<dbReference type="InterPro" id="IPR011040">
    <property type="entry name" value="Sialidase"/>
</dbReference>
<proteinExistence type="predicted"/>
<gene>
    <name evidence="2" type="ORF">SAMN04488057_11134</name>
</gene>
<evidence type="ECO:0000313" key="3">
    <source>
        <dbReference type="Proteomes" id="UP000184513"/>
    </source>
</evidence>
<dbReference type="PANTHER" id="PTHR43752">
    <property type="entry name" value="BNR/ASP-BOX REPEAT FAMILY PROTEIN"/>
    <property type="match status" value="1"/>
</dbReference>
<sequence>MMTNKLHLSTLGIALLLLFGSCGGAEKKVAENDGLETAADRVEKTELPPKAEVGEGALVRAELIYPLENRPTPQVHASTLVETSNGIVAAFFAGTHERNPDVGIRVSHLENGKWTRPEEVVNGVQNDSLRYPCWNPVLFQPADGPLMLFYKVGPNPREWWGMLITSTDGGKSWSAPQKLGEDPAIGALIGPVKNKPVQLEDGTIIAPSSIEIEQDGETFWKVHFEISRDQGRTWQVVGPINDGVAFDAIQPSILIHDNGDLQVLCRTRQGVIAESWSSDQGQTWSEMQATSLPNPNSGTDAVSLQDGRHLLVYNHSTKEGEEPNGRNILNLAISADGKTWEPFMTLENEPNKAGYSYPAIIQSEDGMVHISYTYDRETVKYVVINPSDI</sequence>
<dbReference type="CDD" id="cd15482">
    <property type="entry name" value="Sialidase_non-viral"/>
    <property type="match status" value="1"/>
</dbReference>
<dbReference type="STRING" id="388280.SAMN04488057_11134"/>
<dbReference type="EMBL" id="FRCY01000011">
    <property type="protein sequence ID" value="SHN21708.1"/>
    <property type="molecule type" value="Genomic_DNA"/>
</dbReference>
<dbReference type="Proteomes" id="UP000184513">
    <property type="component" value="Unassembled WGS sequence"/>
</dbReference>
<dbReference type="PANTHER" id="PTHR43752:SF2">
    <property type="entry name" value="BNR_ASP-BOX REPEAT FAMILY PROTEIN"/>
    <property type="match status" value="1"/>
</dbReference>
<name>A0A1M7PVZ6_9BACT</name>
<evidence type="ECO:0000313" key="2">
    <source>
        <dbReference type="EMBL" id="SHN21708.1"/>
    </source>
</evidence>
<protein>
    <submittedName>
        <fullName evidence="2">Predicted neuraminidase (Sialidase)</fullName>
    </submittedName>
</protein>
<feature type="domain" description="Sialidase" evidence="1">
    <location>
        <begin position="87"/>
        <end position="370"/>
    </location>
</feature>
<dbReference type="SUPFAM" id="SSF50939">
    <property type="entry name" value="Sialidases"/>
    <property type="match status" value="1"/>
</dbReference>
<reference evidence="2 3" key="1">
    <citation type="submission" date="2016-11" db="EMBL/GenBank/DDBJ databases">
        <authorList>
            <person name="Jaros S."/>
            <person name="Januszkiewicz K."/>
            <person name="Wedrychowicz H."/>
        </authorList>
    </citation>
    <scope>NUCLEOTIDE SEQUENCE [LARGE SCALE GENOMIC DNA]</scope>
    <source>
        <strain evidence="2 3">CGMCC 1.6102</strain>
    </source>
</reference>
<dbReference type="RefSeq" id="WP_245802881.1">
    <property type="nucleotide sequence ID" value="NZ_FRCY01000011.1"/>
</dbReference>
<evidence type="ECO:0000259" key="1">
    <source>
        <dbReference type="Pfam" id="PF13088"/>
    </source>
</evidence>
<dbReference type="Gene3D" id="2.120.10.10">
    <property type="match status" value="1"/>
</dbReference>
<dbReference type="InterPro" id="IPR036278">
    <property type="entry name" value="Sialidase_sf"/>
</dbReference>
<organism evidence="2 3">
    <name type="scientific">Cyclobacterium lianum</name>
    <dbReference type="NCBI Taxonomy" id="388280"/>
    <lineage>
        <taxon>Bacteria</taxon>
        <taxon>Pseudomonadati</taxon>
        <taxon>Bacteroidota</taxon>
        <taxon>Cytophagia</taxon>
        <taxon>Cytophagales</taxon>
        <taxon>Cyclobacteriaceae</taxon>
        <taxon>Cyclobacterium</taxon>
    </lineage>
</organism>
<keyword evidence="3" id="KW-1185">Reference proteome</keyword>
<dbReference type="Pfam" id="PF13088">
    <property type="entry name" value="BNR_2"/>
    <property type="match status" value="1"/>
</dbReference>
<dbReference type="AlphaFoldDB" id="A0A1M7PVZ6"/>